<comment type="caution">
    <text evidence="11">Lacks conserved residue(s) required for the propagation of feature annotation.</text>
</comment>
<evidence type="ECO:0000256" key="5">
    <source>
        <dbReference type="ARBA" id="ARBA00022989"/>
    </source>
</evidence>
<dbReference type="EMBL" id="BRYB01002168">
    <property type="protein sequence ID" value="GMI40610.1"/>
    <property type="molecule type" value="Genomic_DNA"/>
</dbReference>
<evidence type="ECO:0000256" key="9">
    <source>
        <dbReference type="ARBA" id="ARBA00023214"/>
    </source>
</evidence>
<keyword evidence="5 11" id="KW-1133">Transmembrane helix</keyword>
<reference evidence="13 14" key="1">
    <citation type="journal article" date="2023" name="Commun. Biol.">
        <title>Genome analysis of Parmales, the sister group of diatoms, reveals the evolutionary specialization of diatoms from phago-mixotrophs to photoautotrophs.</title>
        <authorList>
            <person name="Ban H."/>
            <person name="Sato S."/>
            <person name="Yoshikawa S."/>
            <person name="Yamada K."/>
            <person name="Nakamura Y."/>
            <person name="Ichinomiya M."/>
            <person name="Sato N."/>
            <person name="Blanc-Mathieu R."/>
            <person name="Endo H."/>
            <person name="Kuwata A."/>
            <person name="Ogata H."/>
        </authorList>
    </citation>
    <scope>NUCLEOTIDE SEQUENCE [LARGE SCALE GENOMIC DNA]</scope>
</reference>
<protein>
    <recommendedName>
        <fullName evidence="11">Chloride channel protein</fullName>
    </recommendedName>
</protein>
<comment type="caution">
    <text evidence="13">The sequence shown here is derived from an EMBL/GenBank/DDBJ whole genome shotgun (WGS) entry which is preliminary data.</text>
</comment>
<evidence type="ECO:0000256" key="3">
    <source>
        <dbReference type="ARBA" id="ARBA00022692"/>
    </source>
</evidence>
<dbReference type="InterPro" id="IPR046342">
    <property type="entry name" value="CBS_dom_sf"/>
</dbReference>
<keyword evidence="14" id="KW-1185">Reference proteome</keyword>
<evidence type="ECO:0000256" key="10">
    <source>
        <dbReference type="PROSITE-ProRule" id="PRU00703"/>
    </source>
</evidence>
<keyword evidence="7 10" id="KW-0129">CBS domain</keyword>
<dbReference type="Gene3D" id="1.10.3080.10">
    <property type="entry name" value="Clc chloride channel"/>
    <property type="match status" value="1"/>
</dbReference>
<gene>
    <name evidence="13" type="ORF">TeGR_g5050</name>
</gene>
<dbReference type="InterPro" id="IPR001807">
    <property type="entry name" value="ClC"/>
</dbReference>
<proteinExistence type="inferred from homology"/>
<evidence type="ECO:0000256" key="7">
    <source>
        <dbReference type="ARBA" id="ARBA00023122"/>
    </source>
</evidence>
<accession>A0ABQ6N5F9</accession>
<dbReference type="SUPFAM" id="SSF54631">
    <property type="entry name" value="CBS-domain pair"/>
    <property type="match status" value="1"/>
</dbReference>
<comment type="subcellular location">
    <subcellularLocation>
        <location evidence="1 11">Membrane</location>
        <topology evidence="1 11">Multi-pass membrane protein</topology>
    </subcellularLocation>
</comment>
<keyword evidence="2 11" id="KW-0813">Transport</keyword>
<comment type="similarity">
    <text evidence="11">Belongs to the chloride channel (TC 2.A.49) family.</text>
</comment>
<dbReference type="Proteomes" id="UP001165060">
    <property type="component" value="Unassembled WGS sequence"/>
</dbReference>
<dbReference type="Gene3D" id="3.10.580.10">
    <property type="entry name" value="CBS-domain"/>
    <property type="match status" value="1"/>
</dbReference>
<feature type="transmembrane region" description="Helical" evidence="11">
    <location>
        <begin position="21"/>
        <end position="40"/>
    </location>
</feature>
<feature type="transmembrane region" description="Helical" evidence="11">
    <location>
        <begin position="78"/>
        <end position="103"/>
    </location>
</feature>
<dbReference type="SUPFAM" id="SSF81340">
    <property type="entry name" value="Clc chloride channel"/>
    <property type="match status" value="1"/>
</dbReference>
<evidence type="ECO:0000313" key="14">
    <source>
        <dbReference type="Proteomes" id="UP001165060"/>
    </source>
</evidence>
<evidence type="ECO:0000313" key="13">
    <source>
        <dbReference type="EMBL" id="GMI40610.1"/>
    </source>
</evidence>
<sequence length="460" mass="50670">PLPPPRYSRGLLPKEVYSINTLLVFIVVYVFCSGITGGLAVPFGTFVPNLFAGAALGRAMGVFVDVKMGYPNVSSPGTYALLGAGAMLGGYTRMTMTVVVMMAEASGDASIVIPMMLAVSIARYTASMVCECYDEKMMELRNIPFLHDECQSMRKGDNSSDIMIQFDCLKVKEPQHKLQRSIKRANAYPCAAFPVVDDDGKLIGLVNANILDKVLSNVNDVRARRSIADKADDMEGGVEMKSMDKEKDVTFDDVVGSGTKRRKSVFRDELLCNVHIEQFMDPAPYSVLENFPLSRLFPLFRKLRVEHVVVINKTGHPVGVVPKTALIEVDGGHVNTTHNLALKKVDIKGIVSDIADDEDDKNMNENTRRLRKGTTAGYEKGELFEDAAKAEVRINRLFKWAGFGNDDFVSRSSGFGDGLSIGERQSDVRDRQSSLEVNVRDQNGLARPVELFIQDGSHVL</sequence>
<dbReference type="InterPro" id="IPR000644">
    <property type="entry name" value="CBS_dom"/>
</dbReference>
<dbReference type="PANTHER" id="PTHR11689">
    <property type="entry name" value="CHLORIDE CHANNEL PROTEIN CLC FAMILY MEMBER"/>
    <property type="match status" value="1"/>
</dbReference>
<keyword evidence="8 11" id="KW-0472">Membrane</keyword>
<dbReference type="PANTHER" id="PTHR11689:SF136">
    <property type="entry name" value="H(+)_CL(-) EXCHANGE TRANSPORTER 7"/>
    <property type="match status" value="1"/>
</dbReference>
<dbReference type="PROSITE" id="PS51371">
    <property type="entry name" value="CBS"/>
    <property type="match status" value="1"/>
</dbReference>
<keyword evidence="9 11" id="KW-0868">Chloride</keyword>
<dbReference type="PRINTS" id="PR00762">
    <property type="entry name" value="CLCHANNEL"/>
</dbReference>
<dbReference type="InterPro" id="IPR014743">
    <property type="entry name" value="Cl-channel_core"/>
</dbReference>
<evidence type="ECO:0000256" key="2">
    <source>
        <dbReference type="ARBA" id="ARBA00022448"/>
    </source>
</evidence>
<keyword evidence="3 11" id="KW-0812">Transmembrane</keyword>
<feature type="non-terminal residue" evidence="13">
    <location>
        <position position="1"/>
    </location>
</feature>
<evidence type="ECO:0000259" key="12">
    <source>
        <dbReference type="PROSITE" id="PS51371"/>
    </source>
</evidence>
<dbReference type="InterPro" id="IPR051280">
    <property type="entry name" value="Cl-channel/antiporter"/>
</dbReference>
<evidence type="ECO:0000256" key="6">
    <source>
        <dbReference type="ARBA" id="ARBA00023065"/>
    </source>
</evidence>
<keyword evidence="6 11" id="KW-0406">Ion transport</keyword>
<name>A0ABQ6N5F9_9STRA</name>
<dbReference type="Pfam" id="PF00654">
    <property type="entry name" value="Voltage_CLC"/>
    <property type="match status" value="1"/>
</dbReference>
<organism evidence="13 14">
    <name type="scientific">Tetraparma gracilis</name>
    <dbReference type="NCBI Taxonomy" id="2962635"/>
    <lineage>
        <taxon>Eukaryota</taxon>
        <taxon>Sar</taxon>
        <taxon>Stramenopiles</taxon>
        <taxon>Ochrophyta</taxon>
        <taxon>Bolidophyceae</taxon>
        <taxon>Parmales</taxon>
        <taxon>Triparmaceae</taxon>
        <taxon>Tetraparma</taxon>
    </lineage>
</organism>
<feature type="domain" description="CBS" evidence="12">
    <location>
        <begin position="280"/>
        <end position="337"/>
    </location>
</feature>
<keyword evidence="4" id="KW-0677">Repeat</keyword>
<evidence type="ECO:0000256" key="8">
    <source>
        <dbReference type="ARBA" id="ARBA00023136"/>
    </source>
</evidence>
<dbReference type="Pfam" id="PF00571">
    <property type="entry name" value="CBS"/>
    <property type="match status" value="2"/>
</dbReference>
<evidence type="ECO:0000256" key="11">
    <source>
        <dbReference type="RuleBase" id="RU361221"/>
    </source>
</evidence>
<evidence type="ECO:0000256" key="1">
    <source>
        <dbReference type="ARBA" id="ARBA00004141"/>
    </source>
</evidence>
<evidence type="ECO:0000256" key="4">
    <source>
        <dbReference type="ARBA" id="ARBA00022737"/>
    </source>
</evidence>